<comment type="subcellular location">
    <subcellularLocation>
        <location evidence="1 8">Cell membrane</location>
        <topology evidence="1 8">Multi-pass membrane protein</topology>
    </subcellularLocation>
</comment>
<comment type="caution">
    <text evidence="11">The sequence shown here is derived from an EMBL/GenBank/DDBJ whole genome shotgun (WGS) entry which is preliminary data.</text>
</comment>
<evidence type="ECO:0000256" key="8">
    <source>
        <dbReference type="RuleBase" id="RU363032"/>
    </source>
</evidence>
<evidence type="ECO:0000256" key="2">
    <source>
        <dbReference type="ARBA" id="ARBA00007069"/>
    </source>
</evidence>
<organism evidence="11 12">
    <name type="scientific">Nocardioides bigeumensis</name>
    <dbReference type="NCBI Taxonomy" id="433657"/>
    <lineage>
        <taxon>Bacteria</taxon>
        <taxon>Bacillati</taxon>
        <taxon>Actinomycetota</taxon>
        <taxon>Actinomycetes</taxon>
        <taxon>Propionibacteriales</taxon>
        <taxon>Nocardioidaceae</taxon>
        <taxon>Nocardioides</taxon>
    </lineage>
</organism>
<accession>A0ABN2YZS5</accession>
<dbReference type="PANTHER" id="PTHR42929:SF1">
    <property type="entry name" value="INNER MEMBRANE ABC TRANSPORTER PERMEASE PROTEIN YDCU-RELATED"/>
    <property type="match status" value="1"/>
</dbReference>
<dbReference type="InterPro" id="IPR035906">
    <property type="entry name" value="MetI-like_sf"/>
</dbReference>
<evidence type="ECO:0000259" key="10">
    <source>
        <dbReference type="PROSITE" id="PS50928"/>
    </source>
</evidence>
<evidence type="ECO:0000256" key="1">
    <source>
        <dbReference type="ARBA" id="ARBA00004651"/>
    </source>
</evidence>
<dbReference type="PANTHER" id="PTHR42929">
    <property type="entry name" value="INNER MEMBRANE ABC TRANSPORTER PERMEASE PROTEIN YDCU-RELATED-RELATED"/>
    <property type="match status" value="1"/>
</dbReference>
<keyword evidence="7 8" id="KW-0472">Membrane</keyword>
<evidence type="ECO:0000256" key="9">
    <source>
        <dbReference type="SAM" id="MobiDB-lite"/>
    </source>
</evidence>
<keyword evidence="3 8" id="KW-0813">Transport</keyword>
<proteinExistence type="inferred from homology"/>
<gene>
    <name evidence="11" type="ORF">GCM10009843_41250</name>
</gene>
<evidence type="ECO:0000256" key="4">
    <source>
        <dbReference type="ARBA" id="ARBA00022475"/>
    </source>
</evidence>
<dbReference type="InterPro" id="IPR000515">
    <property type="entry name" value="MetI-like"/>
</dbReference>
<comment type="similarity">
    <text evidence="2">Belongs to the binding-protein-dependent transport system permease family. CysTW subfamily.</text>
</comment>
<dbReference type="Gene3D" id="1.10.3720.10">
    <property type="entry name" value="MetI-like"/>
    <property type="match status" value="1"/>
</dbReference>
<name>A0ABN2YZS5_9ACTN</name>
<evidence type="ECO:0000256" key="6">
    <source>
        <dbReference type="ARBA" id="ARBA00022989"/>
    </source>
</evidence>
<dbReference type="Pfam" id="PF00528">
    <property type="entry name" value="BPD_transp_1"/>
    <property type="match status" value="1"/>
</dbReference>
<dbReference type="PROSITE" id="PS50928">
    <property type="entry name" value="ABC_TM1"/>
    <property type="match status" value="1"/>
</dbReference>
<feature type="compositionally biased region" description="Polar residues" evidence="9">
    <location>
        <begin position="1"/>
        <end position="11"/>
    </location>
</feature>
<reference evidence="11 12" key="1">
    <citation type="journal article" date="2019" name="Int. J. Syst. Evol. Microbiol.">
        <title>The Global Catalogue of Microorganisms (GCM) 10K type strain sequencing project: providing services to taxonomists for standard genome sequencing and annotation.</title>
        <authorList>
            <consortium name="The Broad Institute Genomics Platform"/>
            <consortium name="The Broad Institute Genome Sequencing Center for Infectious Disease"/>
            <person name="Wu L."/>
            <person name="Ma J."/>
        </authorList>
    </citation>
    <scope>NUCLEOTIDE SEQUENCE [LARGE SCALE GENOMIC DNA]</scope>
    <source>
        <strain evidence="11 12">JCM 16021</strain>
    </source>
</reference>
<keyword evidence="5 8" id="KW-0812">Transmembrane</keyword>
<evidence type="ECO:0000256" key="3">
    <source>
        <dbReference type="ARBA" id="ARBA00022448"/>
    </source>
</evidence>
<dbReference type="SUPFAM" id="SSF161098">
    <property type="entry name" value="MetI-like"/>
    <property type="match status" value="1"/>
</dbReference>
<evidence type="ECO:0000313" key="11">
    <source>
        <dbReference type="EMBL" id="GAA2134614.1"/>
    </source>
</evidence>
<sequence length="308" mass="32836">MSVASPPTVSSPMAGPPAPERGSAKSSGRLARWLPAAYLTVPMALLVVLFLVPMVILFLISVGLGIGFTPTDWTLDKYVGIFQDPLYRDVAVTTIFIASAAMVAQLVVGVPLAYVMAFKAGRFELPLVLGLVVLDGLNPVVRIYAWRMLLGREGIINGSLQWLGVIDQPMDALLFNEAAVIVVLSTSWITYTVIPVYASMKAIDANLFQAASDLGAGWWTTARRILLPLSAPGIFVAILLVYIPLFTDFATPTMVGGTSGYMLGQAVNDLVLARGDLASGAAMSFILLVCSGLVAALAYRLSRINKLD</sequence>
<keyword evidence="12" id="KW-1185">Reference proteome</keyword>
<dbReference type="EMBL" id="BAAAQQ010000014">
    <property type="protein sequence ID" value="GAA2134614.1"/>
    <property type="molecule type" value="Genomic_DNA"/>
</dbReference>
<feature type="transmembrane region" description="Helical" evidence="8">
    <location>
        <begin position="225"/>
        <end position="245"/>
    </location>
</feature>
<feature type="transmembrane region" description="Helical" evidence="8">
    <location>
        <begin position="127"/>
        <end position="145"/>
    </location>
</feature>
<feature type="transmembrane region" description="Helical" evidence="8">
    <location>
        <begin position="37"/>
        <end position="70"/>
    </location>
</feature>
<keyword evidence="6 8" id="KW-1133">Transmembrane helix</keyword>
<feature type="transmembrane region" description="Helical" evidence="8">
    <location>
        <begin position="90"/>
        <end position="115"/>
    </location>
</feature>
<protein>
    <submittedName>
        <fullName evidence="11">ABC transporter permease</fullName>
    </submittedName>
</protein>
<evidence type="ECO:0000256" key="7">
    <source>
        <dbReference type="ARBA" id="ARBA00023136"/>
    </source>
</evidence>
<keyword evidence="4" id="KW-1003">Cell membrane</keyword>
<feature type="transmembrane region" description="Helical" evidence="8">
    <location>
        <begin position="178"/>
        <end position="198"/>
    </location>
</feature>
<feature type="transmembrane region" description="Helical" evidence="8">
    <location>
        <begin position="277"/>
        <end position="299"/>
    </location>
</feature>
<evidence type="ECO:0000256" key="5">
    <source>
        <dbReference type="ARBA" id="ARBA00022692"/>
    </source>
</evidence>
<dbReference type="CDD" id="cd06261">
    <property type="entry name" value="TM_PBP2"/>
    <property type="match status" value="1"/>
</dbReference>
<evidence type="ECO:0000313" key="12">
    <source>
        <dbReference type="Proteomes" id="UP001500575"/>
    </source>
</evidence>
<dbReference type="Proteomes" id="UP001500575">
    <property type="component" value="Unassembled WGS sequence"/>
</dbReference>
<feature type="domain" description="ABC transmembrane type-1" evidence="10">
    <location>
        <begin position="91"/>
        <end position="298"/>
    </location>
</feature>
<feature type="region of interest" description="Disordered" evidence="9">
    <location>
        <begin position="1"/>
        <end position="25"/>
    </location>
</feature>